<name>K1RSV5_MAGGI</name>
<evidence type="ECO:0000313" key="1">
    <source>
        <dbReference type="EMBL" id="EKC37631.1"/>
    </source>
</evidence>
<dbReference type="InParanoid" id="K1RSV5"/>
<proteinExistence type="predicted"/>
<organism evidence="1">
    <name type="scientific">Magallana gigas</name>
    <name type="common">Pacific oyster</name>
    <name type="synonym">Crassostrea gigas</name>
    <dbReference type="NCBI Taxonomy" id="29159"/>
    <lineage>
        <taxon>Eukaryota</taxon>
        <taxon>Metazoa</taxon>
        <taxon>Spiralia</taxon>
        <taxon>Lophotrochozoa</taxon>
        <taxon>Mollusca</taxon>
        <taxon>Bivalvia</taxon>
        <taxon>Autobranchia</taxon>
        <taxon>Pteriomorphia</taxon>
        <taxon>Ostreida</taxon>
        <taxon>Ostreoidea</taxon>
        <taxon>Ostreidae</taxon>
        <taxon>Magallana</taxon>
    </lineage>
</organism>
<accession>K1RSV5</accession>
<dbReference type="EMBL" id="JH817012">
    <property type="protein sequence ID" value="EKC37631.1"/>
    <property type="molecule type" value="Genomic_DNA"/>
</dbReference>
<reference evidence="1" key="1">
    <citation type="journal article" date="2012" name="Nature">
        <title>The oyster genome reveals stress adaptation and complexity of shell formation.</title>
        <authorList>
            <person name="Zhang G."/>
            <person name="Fang X."/>
            <person name="Guo X."/>
            <person name="Li L."/>
            <person name="Luo R."/>
            <person name="Xu F."/>
            <person name="Yang P."/>
            <person name="Zhang L."/>
            <person name="Wang X."/>
            <person name="Qi H."/>
            <person name="Xiong Z."/>
            <person name="Que H."/>
            <person name="Xie Y."/>
            <person name="Holland P.W."/>
            <person name="Paps J."/>
            <person name="Zhu Y."/>
            <person name="Wu F."/>
            <person name="Chen Y."/>
            <person name="Wang J."/>
            <person name="Peng C."/>
            <person name="Meng J."/>
            <person name="Yang L."/>
            <person name="Liu J."/>
            <person name="Wen B."/>
            <person name="Zhang N."/>
            <person name="Huang Z."/>
            <person name="Zhu Q."/>
            <person name="Feng Y."/>
            <person name="Mount A."/>
            <person name="Hedgecock D."/>
            <person name="Xu Z."/>
            <person name="Liu Y."/>
            <person name="Domazet-Loso T."/>
            <person name="Du Y."/>
            <person name="Sun X."/>
            <person name="Zhang S."/>
            <person name="Liu B."/>
            <person name="Cheng P."/>
            <person name="Jiang X."/>
            <person name="Li J."/>
            <person name="Fan D."/>
            <person name="Wang W."/>
            <person name="Fu W."/>
            <person name="Wang T."/>
            <person name="Wang B."/>
            <person name="Zhang J."/>
            <person name="Peng Z."/>
            <person name="Li Y."/>
            <person name="Li N."/>
            <person name="Wang J."/>
            <person name="Chen M."/>
            <person name="He Y."/>
            <person name="Tan F."/>
            <person name="Song X."/>
            <person name="Zheng Q."/>
            <person name="Huang R."/>
            <person name="Yang H."/>
            <person name="Du X."/>
            <person name="Chen L."/>
            <person name="Yang M."/>
            <person name="Gaffney P.M."/>
            <person name="Wang S."/>
            <person name="Luo L."/>
            <person name="She Z."/>
            <person name="Ming Y."/>
            <person name="Huang W."/>
            <person name="Zhang S."/>
            <person name="Huang B."/>
            <person name="Zhang Y."/>
            <person name="Qu T."/>
            <person name="Ni P."/>
            <person name="Miao G."/>
            <person name="Wang J."/>
            <person name="Wang Q."/>
            <person name="Steinberg C.E."/>
            <person name="Wang H."/>
            <person name="Li N."/>
            <person name="Qian L."/>
            <person name="Zhang G."/>
            <person name="Li Y."/>
            <person name="Yang H."/>
            <person name="Liu X."/>
            <person name="Wang J."/>
            <person name="Yin Y."/>
            <person name="Wang J."/>
        </authorList>
    </citation>
    <scope>NUCLEOTIDE SEQUENCE [LARGE SCALE GENOMIC DNA]</scope>
    <source>
        <strain evidence="1">05x7-T-G4-1.051#20</strain>
    </source>
</reference>
<protein>
    <submittedName>
        <fullName evidence="1">Uncharacterized protein</fullName>
    </submittedName>
</protein>
<dbReference type="HOGENOM" id="CLU_2576163_0_0_1"/>
<sequence length="81" mass="8891">MMITNSLTTTFGTTKQNHLETTEPLKKLVIAVHAPIVVKTPAPKKIFNGLSERTNTATENNRGLSDETGTIKLCRDILLNV</sequence>
<gene>
    <name evidence="1" type="ORF">CGI_10026915</name>
</gene>
<dbReference type="AlphaFoldDB" id="K1RSV5"/>